<proteinExistence type="predicted"/>
<feature type="non-terminal residue" evidence="1">
    <location>
        <position position="1"/>
    </location>
</feature>
<accession>A0AAV1EX56</accession>
<dbReference type="Pfam" id="PF15794">
    <property type="entry name" value="CCDC106"/>
    <property type="match status" value="1"/>
</dbReference>
<protein>
    <submittedName>
        <fullName evidence="1">Coiled-coil domain-containing protein 106-like</fullName>
    </submittedName>
</protein>
<keyword evidence="2" id="KW-1185">Reference proteome</keyword>
<sequence length="102" mass="11694">VYPQHMVKSYQKVLQHYRRGKNLTVSYKAVRVDWNTIVGTAPIAELTIASPEQDRELLKGHSRLQKLQTFVLQCANFIENDPVLLAEIENMKKTSPQTSPFP</sequence>
<dbReference type="AlphaFoldDB" id="A0AAV1EX56"/>
<dbReference type="GO" id="GO:0005654">
    <property type="term" value="C:nucleoplasm"/>
    <property type="evidence" value="ECO:0007669"/>
    <property type="project" value="TreeGrafter"/>
</dbReference>
<dbReference type="PANTHER" id="PTHR16477">
    <property type="entry name" value="COILED-COIL DOMAIN-CONTAINING PROTEIN 106"/>
    <property type="match status" value="1"/>
</dbReference>
<dbReference type="Proteomes" id="UP001178508">
    <property type="component" value="Chromosome 3"/>
</dbReference>
<dbReference type="EMBL" id="OY660866">
    <property type="protein sequence ID" value="CAJ1053422.1"/>
    <property type="molecule type" value="Genomic_DNA"/>
</dbReference>
<gene>
    <name evidence="1" type="ORF">XNOV1_A010216</name>
</gene>
<reference evidence="1" key="1">
    <citation type="submission" date="2023-08" db="EMBL/GenBank/DDBJ databases">
        <authorList>
            <person name="Alioto T."/>
            <person name="Alioto T."/>
            <person name="Gomez Garrido J."/>
        </authorList>
    </citation>
    <scope>NUCLEOTIDE SEQUENCE</scope>
</reference>
<evidence type="ECO:0000313" key="2">
    <source>
        <dbReference type="Proteomes" id="UP001178508"/>
    </source>
</evidence>
<evidence type="ECO:0000313" key="1">
    <source>
        <dbReference type="EMBL" id="CAJ1053422.1"/>
    </source>
</evidence>
<name>A0AAV1EX56_XYRNO</name>
<dbReference type="PANTHER" id="PTHR16477:SF5">
    <property type="entry name" value="COILED-COIL DOMAIN-CONTAINING PROTEIN 106-RELATED"/>
    <property type="match status" value="1"/>
</dbReference>
<dbReference type="InterPro" id="IPR031591">
    <property type="entry name" value="CCDC106"/>
</dbReference>
<organism evidence="1 2">
    <name type="scientific">Xyrichtys novacula</name>
    <name type="common">Pearly razorfish</name>
    <name type="synonym">Hemipteronotus novacula</name>
    <dbReference type="NCBI Taxonomy" id="13765"/>
    <lineage>
        <taxon>Eukaryota</taxon>
        <taxon>Metazoa</taxon>
        <taxon>Chordata</taxon>
        <taxon>Craniata</taxon>
        <taxon>Vertebrata</taxon>
        <taxon>Euteleostomi</taxon>
        <taxon>Actinopterygii</taxon>
        <taxon>Neopterygii</taxon>
        <taxon>Teleostei</taxon>
        <taxon>Neoteleostei</taxon>
        <taxon>Acanthomorphata</taxon>
        <taxon>Eupercaria</taxon>
        <taxon>Labriformes</taxon>
        <taxon>Labridae</taxon>
        <taxon>Xyrichtys</taxon>
    </lineage>
</organism>